<dbReference type="SUPFAM" id="SSF57850">
    <property type="entry name" value="RING/U-box"/>
    <property type="match status" value="1"/>
</dbReference>
<name>A0A1W0WY93_HYPEX</name>
<evidence type="ECO:0000259" key="13">
    <source>
        <dbReference type="PROSITE" id="PS50089"/>
    </source>
</evidence>
<evidence type="ECO:0000256" key="10">
    <source>
        <dbReference type="ARBA" id="ARBA00023242"/>
    </source>
</evidence>
<comment type="pathway">
    <text evidence="3">Protein modification; protein ubiquitination.</text>
</comment>
<dbReference type="AlphaFoldDB" id="A0A1W0WY93"/>
<dbReference type="InterPro" id="IPR001841">
    <property type="entry name" value="Znf_RING"/>
</dbReference>
<comment type="similarity">
    <text evidence="4">Belongs to the RING-box family.</text>
</comment>
<reference evidence="15" key="1">
    <citation type="submission" date="2017-01" db="EMBL/GenBank/DDBJ databases">
        <title>Comparative genomics of anhydrobiosis in the tardigrade Hypsibius dujardini.</title>
        <authorList>
            <person name="Yoshida Y."/>
            <person name="Koutsovoulos G."/>
            <person name="Laetsch D."/>
            <person name="Stevens L."/>
            <person name="Kumar S."/>
            <person name="Horikawa D."/>
            <person name="Ishino K."/>
            <person name="Komine S."/>
            <person name="Tomita M."/>
            <person name="Blaxter M."/>
            <person name="Arakawa K."/>
        </authorList>
    </citation>
    <scope>NUCLEOTIDE SEQUENCE [LARGE SCALE GENOMIC DNA]</scope>
    <source>
        <strain evidence="15">Z151</strain>
    </source>
</reference>
<dbReference type="GO" id="GO:0031463">
    <property type="term" value="C:Cul3-RING ubiquitin ligase complex"/>
    <property type="evidence" value="ECO:0007669"/>
    <property type="project" value="UniProtKB-ARBA"/>
</dbReference>
<comment type="caution">
    <text evidence="14">The sequence shown here is derived from an EMBL/GenBank/DDBJ whole genome shotgun (WGS) entry which is preliminary data.</text>
</comment>
<evidence type="ECO:0000313" key="14">
    <source>
        <dbReference type="EMBL" id="OQV20167.1"/>
    </source>
</evidence>
<feature type="compositionally biased region" description="Polar residues" evidence="12">
    <location>
        <begin position="13"/>
        <end position="25"/>
    </location>
</feature>
<evidence type="ECO:0000256" key="6">
    <source>
        <dbReference type="ARBA" id="ARBA00022723"/>
    </source>
</evidence>
<feature type="domain" description="RING-type" evidence="13">
    <location>
        <begin position="64"/>
        <end position="120"/>
    </location>
</feature>
<keyword evidence="10" id="KW-0539">Nucleus</keyword>
<gene>
    <name evidence="14" type="ORF">BV898_05725</name>
</gene>
<keyword evidence="5" id="KW-0963">Cytoplasm</keyword>
<evidence type="ECO:0000256" key="12">
    <source>
        <dbReference type="SAM" id="MobiDB-lite"/>
    </source>
</evidence>
<dbReference type="Gene3D" id="3.30.40.10">
    <property type="entry name" value="Zinc/RING finger domain, C3HC4 (zinc finger)"/>
    <property type="match status" value="1"/>
</dbReference>
<keyword evidence="6" id="KW-0479">Metal-binding</keyword>
<feature type="region of interest" description="Disordered" evidence="12">
    <location>
        <begin position="1"/>
        <end position="40"/>
    </location>
</feature>
<dbReference type="Proteomes" id="UP000192578">
    <property type="component" value="Unassembled WGS sequence"/>
</dbReference>
<evidence type="ECO:0000313" key="15">
    <source>
        <dbReference type="Proteomes" id="UP000192578"/>
    </source>
</evidence>
<dbReference type="GO" id="GO:0005634">
    <property type="term" value="C:nucleus"/>
    <property type="evidence" value="ECO:0007669"/>
    <property type="project" value="UniProtKB-SubCell"/>
</dbReference>
<dbReference type="OrthoDB" id="8962942at2759"/>
<keyword evidence="8" id="KW-0833">Ubl conjugation pathway</keyword>
<evidence type="ECO:0000256" key="9">
    <source>
        <dbReference type="ARBA" id="ARBA00022833"/>
    </source>
</evidence>
<keyword evidence="7 11" id="KW-0863">Zinc-finger</keyword>
<dbReference type="Pfam" id="PF12678">
    <property type="entry name" value="zf-rbx1"/>
    <property type="match status" value="1"/>
</dbReference>
<evidence type="ECO:0000256" key="8">
    <source>
        <dbReference type="ARBA" id="ARBA00022786"/>
    </source>
</evidence>
<dbReference type="EMBL" id="MTYJ01000032">
    <property type="protein sequence ID" value="OQV20167.1"/>
    <property type="molecule type" value="Genomic_DNA"/>
</dbReference>
<dbReference type="InterPro" id="IPR051031">
    <property type="entry name" value="RING-box_E3_Ubiquitin_Ligase"/>
</dbReference>
<dbReference type="GO" id="GO:0008270">
    <property type="term" value="F:zinc ion binding"/>
    <property type="evidence" value="ECO:0007669"/>
    <property type="project" value="UniProtKB-KW"/>
</dbReference>
<dbReference type="InterPro" id="IPR013083">
    <property type="entry name" value="Znf_RING/FYVE/PHD"/>
</dbReference>
<protein>
    <submittedName>
        <fullName evidence="14">RING-box protein 1</fullName>
    </submittedName>
</protein>
<evidence type="ECO:0000256" key="1">
    <source>
        <dbReference type="ARBA" id="ARBA00004123"/>
    </source>
</evidence>
<proteinExistence type="inferred from homology"/>
<dbReference type="PROSITE" id="PS50089">
    <property type="entry name" value="ZF_RING_2"/>
    <property type="match status" value="1"/>
</dbReference>
<comment type="subcellular location">
    <subcellularLocation>
        <location evidence="2">Cytoplasm</location>
    </subcellularLocation>
    <subcellularLocation>
        <location evidence="1">Nucleus</location>
    </subcellularLocation>
</comment>
<keyword evidence="9" id="KW-0862">Zinc</keyword>
<dbReference type="InterPro" id="IPR024766">
    <property type="entry name" value="Znf_RING_H2"/>
</dbReference>
<evidence type="ECO:0000256" key="7">
    <source>
        <dbReference type="ARBA" id="ARBA00022771"/>
    </source>
</evidence>
<evidence type="ECO:0000256" key="2">
    <source>
        <dbReference type="ARBA" id="ARBA00004496"/>
    </source>
</evidence>
<accession>A0A1W0WY93</accession>
<evidence type="ECO:0000256" key="11">
    <source>
        <dbReference type="PROSITE-ProRule" id="PRU00175"/>
    </source>
</evidence>
<dbReference type="CDD" id="cd16485">
    <property type="entry name" value="mRING-H2-C3H2C2D_RBX1"/>
    <property type="match status" value="1"/>
</dbReference>
<sequence length="132" mass="14567">MDEQGGGLEQPAPTHNQIASISGADSNRMDTSEAPKPAETGNRFNVLKYNAVAYWSYAIAVDNCAICRNEMLEKCNECQGKPDGGIHDECAVAWGVCNHLFHSHCIARWLKTRSVCPLDNTEWQAKLLDQST</sequence>
<evidence type="ECO:0000256" key="5">
    <source>
        <dbReference type="ARBA" id="ARBA00022490"/>
    </source>
</evidence>
<organism evidence="14 15">
    <name type="scientific">Hypsibius exemplaris</name>
    <name type="common">Freshwater tardigrade</name>
    <dbReference type="NCBI Taxonomy" id="2072580"/>
    <lineage>
        <taxon>Eukaryota</taxon>
        <taxon>Metazoa</taxon>
        <taxon>Ecdysozoa</taxon>
        <taxon>Tardigrada</taxon>
        <taxon>Eutardigrada</taxon>
        <taxon>Parachela</taxon>
        <taxon>Hypsibioidea</taxon>
        <taxon>Hypsibiidae</taxon>
        <taxon>Hypsibius</taxon>
    </lineage>
</organism>
<dbReference type="FunFam" id="3.30.40.10:FF:000273">
    <property type="entry name" value="E3 ubiquitin-protein ligase RBX1"/>
    <property type="match status" value="1"/>
</dbReference>
<keyword evidence="15" id="KW-1185">Reference proteome</keyword>
<evidence type="ECO:0000256" key="3">
    <source>
        <dbReference type="ARBA" id="ARBA00004906"/>
    </source>
</evidence>
<evidence type="ECO:0000256" key="4">
    <source>
        <dbReference type="ARBA" id="ARBA00009273"/>
    </source>
</evidence>
<dbReference type="GO" id="GO:0005737">
    <property type="term" value="C:cytoplasm"/>
    <property type="evidence" value="ECO:0007669"/>
    <property type="project" value="UniProtKB-SubCell"/>
</dbReference>
<dbReference type="PANTHER" id="PTHR11210">
    <property type="entry name" value="RING BOX"/>
    <property type="match status" value="1"/>
</dbReference>